<feature type="region of interest" description="Disordered" evidence="1">
    <location>
        <begin position="53"/>
        <end position="72"/>
    </location>
</feature>
<feature type="compositionally biased region" description="Pro residues" evidence="1">
    <location>
        <begin position="375"/>
        <end position="386"/>
    </location>
</feature>
<feature type="region of interest" description="Disordered" evidence="1">
    <location>
        <begin position="363"/>
        <end position="386"/>
    </location>
</feature>
<feature type="region of interest" description="Disordered" evidence="1">
    <location>
        <begin position="1"/>
        <end position="24"/>
    </location>
</feature>
<dbReference type="Proteomes" id="UP000807342">
    <property type="component" value="Unassembled WGS sequence"/>
</dbReference>
<reference evidence="2" key="1">
    <citation type="submission" date="2020-11" db="EMBL/GenBank/DDBJ databases">
        <authorList>
            <consortium name="DOE Joint Genome Institute"/>
            <person name="Ahrendt S."/>
            <person name="Riley R."/>
            <person name="Andreopoulos W."/>
            <person name="Labutti K."/>
            <person name="Pangilinan J."/>
            <person name="Ruiz-Duenas F.J."/>
            <person name="Barrasa J.M."/>
            <person name="Sanchez-Garcia M."/>
            <person name="Camarero S."/>
            <person name="Miyauchi S."/>
            <person name="Serrano A."/>
            <person name="Linde D."/>
            <person name="Babiker R."/>
            <person name="Drula E."/>
            <person name="Ayuso-Fernandez I."/>
            <person name="Pacheco R."/>
            <person name="Padilla G."/>
            <person name="Ferreira P."/>
            <person name="Barriuso J."/>
            <person name="Kellner H."/>
            <person name="Castanera R."/>
            <person name="Alfaro M."/>
            <person name="Ramirez L."/>
            <person name="Pisabarro A.G."/>
            <person name="Kuo A."/>
            <person name="Tritt A."/>
            <person name="Lipzen A."/>
            <person name="He G."/>
            <person name="Yan M."/>
            <person name="Ng V."/>
            <person name="Cullen D."/>
            <person name="Martin F."/>
            <person name="Rosso M.-N."/>
            <person name="Henrissat B."/>
            <person name="Hibbett D."/>
            <person name="Martinez A.T."/>
            <person name="Grigoriev I.V."/>
        </authorList>
    </citation>
    <scope>NUCLEOTIDE SEQUENCE</scope>
    <source>
        <strain evidence="2">MF-IS2</strain>
    </source>
</reference>
<evidence type="ECO:0000256" key="1">
    <source>
        <dbReference type="SAM" id="MobiDB-lite"/>
    </source>
</evidence>
<feature type="compositionally biased region" description="Basic and acidic residues" evidence="1">
    <location>
        <begin position="363"/>
        <end position="372"/>
    </location>
</feature>
<sequence>MQLKFRSPTDFLSPTPRSAHSSCMVSPSLDTVPEVNSDGGDLGYFGRLTVSPLPDSASDADSEGGDSDATLEDTDIFGKIGHPLERIPRLGSYDVVLASDSDQDLGHGIIYHPGVACSSCCTSRSQSLSSVTSLLTDYQAVVDDLLDGSGNPFDDLDPQNFVTLDSNPSTSISSSPFGPPLMIKRVLRDSTELSILLDLNSADLRHDPWNPCPHILQVVDHDPKSPYLYLCMERLTEYNTPPMSTVAQYIDFFRQVLEGLSFLHEHKLVGFSCFDPSSYMVDLSSGPHSNTASTVSLLPAATSHGQVQDTSTPSKSLSGLRDHAQHRHHRHHNSQTSGVQSFDRSIYPVRYYSVNFSHTRRVEDDTSVRDRTASTPPPSFLSKHPLPPKQLCPFKQDVQDLGLMIERVLSDLPNVVGVKFKALIKAMAIGGFGAEDSRKLFEALCRSLEACVFDMPVKSGAGIRSQSIDLPVNGSSGLNGLSCRVSRIKGDFGLEPEKAALSS</sequence>
<dbReference type="SUPFAM" id="SSF56112">
    <property type="entry name" value="Protein kinase-like (PK-like)"/>
    <property type="match status" value="1"/>
</dbReference>
<feature type="compositionally biased region" description="Polar residues" evidence="1">
    <location>
        <begin position="303"/>
        <end position="317"/>
    </location>
</feature>
<organism evidence="2 3">
    <name type="scientific">Macrolepiota fuliginosa MF-IS2</name>
    <dbReference type="NCBI Taxonomy" id="1400762"/>
    <lineage>
        <taxon>Eukaryota</taxon>
        <taxon>Fungi</taxon>
        <taxon>Dikarya</taxon>
        <taxon>Basidiomycota</taxon>
        <taxon>Agaricomycotina</taxon>
        <taxon>Agaricomycetes</taxon>
        <taxon>Agaricomycetidae</taxon>
        <taxon>Agaricales</taxon>
        <taxon>Agaricineae</taxon>
        <taxon>Agaricaceae</taxon>
        <taxon>Macrolepiota</taxon>
    </lineage>
</organism>
<dbReference type="OrthoDB" id="3260792at2759"/>
<proteinExistence type="predicted"/>
<dbReference type="AlphaFoldDB" id="A0A9P5X726"/>
<evidence type="ECO:0000313" key="3">
    <source>
        <dbReference type="Proteomes" id="UP000807342"/>
    </source>
</evidence>
<keyword evidence="3" id="KW-1185">Reference proteome</keyword>
<accession>A0A9P5X726</accession>
<feature type="region of interest" description="Disordered" evidence="1">
    <location>
        <begin position="302"/>
        <end position="339"/>
    </location>
</feature>
<comment type="caution">
    <text evidence="2">The sequence shown here is derived from an EMBL/GenBank/DDBJ whole genome shotgun (WGS) entry which is preliminary data.</text>
</comment>
<name>A0A9P5X726_9AGAR</name>
<gene>
    <name evidence="2" type="ORF">P691DRAFT_678459</name>
</gene>
<feature type="compositionally biased region" description="Polar residues" evidence="1">
    <location>
        <begin position="10"/>
        <end position="24"/>
    </location>
</feature>
<protein>
    <recommendedName>
        <fullName evidence="4">Protein kinase domain-containing protein</fullName>
    </recommendedName>
</protein>
<dbReference type="EMBL" id="MU151416">
    <property type="protein sequence ID" value="KAF9443986.1"/>
    <property type="molecule type" value="Genomic_DNA"/>
</dbReference>
<dbReference type="InterPro" id="IPR011009">
    <property type="entry name" value="Kinase-like_dom_sf"/>
</dbReference>
<feature type="compositionally biased region" description="Acidic residues" evidence="1">
    <location>
        <begin position="58"/>
        <end position="72"/>
    </location>
</feature>
<evidence type="ECO:0000313" key="2">
    <source>
        <dbReference type="EMBL" id="KAF9443986.1"/>
    </source>
</evidence>
<feature type="compositionally biased region" description="Basic residues" evidence="1">
    <location>
        <begin position="324"/>
        <end position="333"/>
    </location>
</feature>
<evidence type="ECO:0008006" key="4">
    <source>
        <dbReference type="Google" id="ProtNLM"/>
    </source>
</evidence>